<dbReference type="Proteomes" id="UP001303473">
    <property type="component" value="Unassembled WGS sequence"/>
</dbReference>
<evidence type="ECO:0000313" key="3">
    <source>
        <dbReference type="Proteomes" id="UP001303473"/>
    </source>
</evidence>
<feature type="region of interest" description="Disordered" evidence="1">
    <location>
        <begin position="277"/>
        <end position="302"/>
    </location>
</feature>
<gene>
    <name evidence="2" type="ORF">QBC46DRAFT_325210</name>
</gene>
<organism evidence="2 3">
    <name type="scientific">Diplogelasinospora grovesii</name>
    <dbReference type="NCBI Taxonomy" id="303347"/>
    <lineage>
        <taxon>Eukaryota</taxon>
        <taxon>Fungi</taxon>
        <taxon>Dikarya</taxon>
        <taxon>Ascomycota</taxon>
        <taxon>Pezizomycotina</taxon>
        <taxon>Sordariomycetes</taxon>
        <taxon>Sordariomycetidae</taxon>
        <taxon>Sordariales</taxon>
        <taxon>Diplogelasinosporaceae</taxon>
        <taxon>Diplogelasinospora</taxon>
    </lineage>
</organism>
<name>A0AAN6MVS8_9PEZI</name>
<dbReference type="EMBL" id="MU853996">
    <property type="protein sequence ID" value="KAK3934375.1"/>
    <property type="molecule type" value="Genomic_DNA"/>
</dbReference>
<dbReference type="AlphaFoldDB" id="A0AAN6MVS8"/>
<protein>
    <submittedName>
        <fullName evidence="2">Uncharacterized protein</fullName>
    </submittedName>
</protein>
<keyword evidence="3" id="KW-1185">Reference proteome</keyword>
<reference evidence="3" key="1">
    <citation type="journal article" date="2023" name="Mol. Phylogenet. Evol.">
        <title>Genome-scale phylogeny and comparative genomics of the fungal order Sordariales.</title>
        <authorList>
            <person name="Hensen N."/>
            <person name="Bonometti L."/>
            <person name="Westerberg I."/>
            <person name="Brannstrom I.O."/>
            <person name="Guillou S."/>
            <person name="Cros-Aarteil S."/>
            <person name="Calhoun S."/>
            <person name="Haridas S."/>
            <person name="Kuo A."/>
            <person name="Mondo S."/>
            <person name="Pangilinan J."/>
            <person name="Riley R."/>
            <person name="LaButti K."/>
            <person name="Andreopoulos B."/>
            <person name="Lipzen A."/>
            <person name="Chen C."/>
            <person name="Yan M."/>
            <person name="Daum C."/>
            <person name="Ng V."/>
            <person name="Clum A."/>
            <person name="Steindorff A."/>
            <person name="Ohm R.A."/>
            <person name="Martin F."/>
            <person name="Silar P."/>
            <person name="Natvig D.O."/>
            <person name="Lalanne C."/>
            <person name="Gautier V."/>
            <person name="Ament-Velasquez S.L."/>
            <person name="Kruys A."/>
            <person name="Hutchinson M.I."/>
            <person name="Powell A.J."/>
            <person name="Barry K."/>
            <person name="Miller A.N."/>
            <person name="Grigoriev I.V."/>
            <person name="Debuchy R."/>
            <person name="Gladieux P."/>
            <person name="Hiltunen Thoren M."/>
            <person name="Johannesson H."/>
        </authorList>
    </citation>
    <scope>NUCLEOTIDE SEQUENCE [LARGE SCALE GENOMIC DNA]</scope>
    <source>
        <strain evidence="3">CBS 340.73</strain>
    </source>
</reference>
<proteinExistence type="predicted"/>
<accession>A0AAN6MVS8</accession>
<evidence type="ECO:0000256" key="1">
    <source>
        <dbReference type="SAM" id="MobiDB-lite"/>
    </source>
</evidence>
<evidence type="ECO:0000313" key="2">
    <source>
        <dbReference type="EMBL" id="KAK3934375.1"/>
    </source>
</evidence>
<sequence>MLAQDCFENPVNLTRIRRKYIDNAPADVLILLDCCHSGVASIGSNKEIIAAAASESMAYNDSVINQSESFTTGLIQQLQHAAATKQVMTSPQLYSRLATRALQHESRGRRTVPLHLHNYQQNRAPIYFAPLFNKDEWVATPNSIIQRQPVTVVLHAHLQDGTREAIEELTEWATRSRPPCANRIRIMDVIPSNSVTVIFEVTLDVWDSLPANASIWFVDFQRYTVATESSVVPGPSAVFPSPGLHGPVAPCVTQVPSVQSLGFAKYASGSKVSPFGQLKENVPPSGKAPWQQSPSKLKKDKD</sequence>
<comment type="caution">
    <text evidence="2">The sequence shown here is derived from an EMBL/GenBank/DDBJ whole genome shotgun (WGS) entry which is preliminary data.</text>
</comment>